<keyword evidence="7" id="KW-0645">Protease</keyword>
<dbReference type="GO" id="GO:0005615">
    <property type="term" value="C:extracellular space"/>
    <property type="evidence" value="ECO:0007669"/>
    <property type="project" value="TreeGrafter"/>
</dbReference>
<dbReference type="EMBL" id="QEHR01000011">
    <property type="protein sequence ID" value="PVW13069.1"/>
    <property type="molecule type" value="Genomic_DNA"/>
</dbReference>
<protein>
    <recommendedName>
        <fullName evidence="5">Aminopeptidase N</fullName>
        <ecNumber evidence="4">3.4.11.2</ecNumber>
    </recommendedName>
</protein>
<keyword evidence="9" id="KW-0378">Hydrolase</keyword>
<comment type="cofactor">
    <cofactor evidence="2">
        <name>Zn(2+)</name>
        <dbReference type="ChEBI" id="CHEBI:29105"/>
    </cofactor>
</comment>
<comment type="similarity">
    <text evidence="3">Belongs to the peptidase M1 family.</text>
</comment>
<dbReference type="RefSeq" id="WP_116695441.1">
    <property type="nucleotide sequence ID" value="NZ_QEHR01000011.1"/>
</dbReference>
<evidence type="ECO:0000256" key="3">
    <source>
        <dbReference type="ARBA" id="ARBA00010136"/>
    </source>
</evidence>
<dbReference type="GO" id="GO:0005737">
    <property type="term" value="C:cytoplasm"/>
    <property type="evidence" value="ECO:0007669"/>
    <property type="project" value="TreeGrafter"/>
</dbReference>
<dbReference type="AlphaFoldDB" id="A0A2U0HW66"/>
<dbReference type="Gene3D" id="1.10.390.10">
    <property type="entry name" value="Neutral Protease Domain 2"/>
    <property type="match status" value="1"/>
</dbReference>
<evidence type="ECO:0000256" key="11">
    <source>
        <dbReference type="ARBA" id="ARBA00023049"/>
    </source>
</evidence>
<feature type="domain" description="Aminopeptidase N-like N-terminal" evidence="13">
    <location>
        <begin position="34"/>
        <end position="192"/>
    </location>
</feature>
<evidence type="ECO:0000256" key="10">
    <source>
        <dbReference type="ARBA" id="ARBA00022833"/>
    </source>
</evidence>
<evidence type="ECO:0000256" key="6">
    <source>
        <dbReference type="ARBA" id="ARBA00022438"/>
    </source>
</evidence>
<evidence type="ECO:0000256" key="7">
    <source>
        <dbReference type="ARBA" id="ARBA00022670"/>
    </source>
</evidence>
<keyword evidence="6 14" id="KW-0031">Aminopeptidase</keyword>
<dbReference type="InterPro" id="IPR027268">
    <property type="entry name" value="Peptidase_M4/M1_CTD_sf"/>
</dbReference>
<dbReference type="GO" id="GO:0042277">
    <property type="term" value="F:peptide binding"/>
    <property type="evidence" value="ECO:0007669"/>
    <property type="project" value="TreeGrafter"/>
</dbReference>
<feature type="domain" description="Peptidase M1 membrane alanine aminopeptidase" evidence="12">
    <location>
        <begin position="232"/>
        <end position="425"/>
    </location>
</feature>
<comment type="caution">
    <text evidence="14">The sequence shown here is derived from an EMBL/GenBank/DDBJ whole genome shotgun (WGS) entry which is preliminary data.</text>
</comment>
<evidence type="ECO:0000256" key="9">
    <source>
        <dbReference type="ARBA" id="ARBA00022801"/>
    </source>
</evidence>
<evidence type="ECO:0000259" key="12">
    <source>
        <dbReference type="Pfam" id="PF01433"/>
    </source>
</evidence>
<dbReference type="EC" id="3.4.11.2" evidence="4"/>
<dbReference type="GO" id="GO:0008270">
    <property type="term" value="F:zinc ion binding"/>
    <property type="evidence" value="ECO:0007669"/>
    <property type="project" value="InterPro"/>
</dbReference>
<reference evidence="14 15" key="1">
    <citation type="submission" date="2018-04" db="EMBL/GenBank/DDBJ databases">
        <title>Marixanthomonas spongiae HN-E44 sp. nov., isolated from a marine sponge.</title>
        <authorList>
            <person name="Luo L."/>
            <person name="Zhuang L."/>
        </authorList>
    </citation>
    <scope>NUCLEOTIDE SEQUENCE [LARGE SCALE GENOMIC DNA]</scope>
    <source>
        <strain evidence="14 15">HN-E44</strain>
    </source>
</reference>
<comment type="catalytic activity">
    <reaction evidence="1">
        <text>Release of an N-terminal amino acid, Xaa-|-Yaa- from a peptide, amide or arylamide. Xaa is preferably Ala, but may be most amino acids including Pro (slow action). When a terminal hydrophobic residue is followed by a prolyl residue, the two may be released as an intact Xaa-Pro dipeptide.</text>
        <dbReference type="EC" id="3.4.11.2"/>
    </reaction>
</comment>
<dbReference type="InterPro" id="IPR011989">
    <property type="entry name" value="ARM-like"/>
</dbReference>
<dbReference type="InterPro" id="IPR016024">
    <property type="entry name" value="ARM-type_fold"/>
</dbReference>
<organism evidence="14 15">
    <name type="scientific">Marixanthomonas spongiae</name>
    <dbReference type="NCBI Taxonomy" id="2174845"/>
    <lineage>
        <taxon>Bacteria</taxon>
        <taxon>Pseudomonadati</taxon>
        <taxon>Bacteroidota</taxon>
        <taxon>Flavobacteriia</taxon>
        <taxon>Flavobacteriales</taxon>
        <taxon>Flavobacteriaceae</taxon>
        <taxon>Marixanthomonas</taxon>
    </lineage>
</organism>
<evidence type="ECO:0000256" key="5">
    <source>
        <dbReference type="ARBA" id="ARBA00015611"/>
    </source>
</evidence>
<evidence type="ECO:0000256" key="1">
    <source>
        <dbReference type="ARBA" id="ARBA00000098"/>
    </source>
</evidence>
<sequence length="692" mass="79883">MNKFCTLFIVFIGFFGNAQQTELVDFLSVKAEIIPNASEESVKGTVSYQFKILQKTDSVYLDAIDMKVFDVVSKKIAISSSDLYADKAGKKIWLTGNFRKDKTYDVTFSYSATPKQTLYFFGNQIWTQGQGKYTSHWLPSIDDMNDKLEFDLTVAAPNNETVVANGELIEKQPKDSLTYWQFDMQQPMASYLAAFAVGDFNKKSITSQSGVPIELYYKPEDSNKVEPTYRYMKQIFDFFEQEIGVPYPWQNYKQVPVRDFLYAGMENTTATIFSEAFVVDSIGFNDRNYVNVNAHELAHQWFGNLVTETNSTHHWLQEGFATYFAQLAEREVFGDDYYYWKLYNSAEQLKELSDSGKGEKLLNPKASSLTFYEKGAWALTMLRQEIGDIAFKTAIKNYLEEYQFKNVSTDDFLAEIKKGTQADISGWEADWLHQSAFKAEQALDYLSQSTFMRSYFEISALRNVPFVEKKNQLSFALTALNDFIGQEAVYQLVGEPISQTLPLYKKALNSDNLYVRQAVANTLSTIPKELQSEYETLLNDASYLTQEAALYNLWVNFPQKQTVYLDVMKGTVGFQDKNIRQLWLFLTLVTEGTPPEKIKEFAAELIAYTSSTYSFEIRKKAFEYVNQLQFHFKTVFKNLLNASVHPNWRFRKFAREMIDGLLINPEYRQQFELLLPTLPKKENEFLSKKLSE</sequence>
<dbReference type="GO" id="GO:0016020">
    <property type="term" value="C:membrane"/>
    <property type="evidence" value="ECO:0007669"/>
    <property type="project" value="TreeGrafter"/>
</dbReference>
<dbReference type="InterPro" id="IPR045357">
    <property type="entry name" value="Aminopeptidase_N-like_N"/>
</dbReference>
<evidence type="ECO:0000256" key="4">
    <source>
        <dbReference type="ARBA" id="ARBA00012564"/>
    </source>
</evidence>
<dbReference type="SUPFAM" id="SSF48371">
    <property type="entry name" value="ARM repeat"/>
    <property type="match status" value="1"/>
</dbReference>
<dbReference type="SUPFAM" id="SSF55486">
    <property type="entry name" value="Metalloproteases ('zincins'), catalytic domain"/>
    <property type="match status" value="1"/>
</dbReference>
<dbReference type="SUPFAM" id="SSF63737">
    <property type="entry name" value="Leukotriene A4 hydrolase N-terminal domain"/>
    <property type="match status" value="1"/>
</dbReference>
<dbReference type="Pfam" id="PF01433">
    <property type="entry name" value="Peptidase_M1"/>
    <property type="match status" value="1"/>
</dbReference>
<keyword evidence="11" id="KW-0482">Metalloprotease</keyword>
<proteinExistence type="inferred from homology"/>
<dbReference type="InterPro" id="IPR001930">
    <property type="entry name" value="Peptidase_M1"/>
</dbReference>
<keyword evidence="8" id="KW-0479">Metal-binding</keyword>
<dbReference type="CDD" id="cd09603">
    <property type="entry name" value="M1_APN_like"/>
    <property type="match status" value="1"/>
</dbReference>
<dbReference type="OrthoDB" id="100605at2"/>
<gene>
    <name evidence="14" type="ORF">DDV96_14205</name>
</gene>
<dbReference type="GO" id="GO:0006508">
    <property type="term" value="P:proteolysis"/>
    <property type="evidence" value="ECO:0007669"/>
    <property type="project" value="UniProtKB-KW"/>
</dbReference>
<evidence type="ECO:0000313" key="14">
    <source>
        <dbReference type="EMBL" id="PVW13069.1"/>
    </source>
</evidence>
<dbReference type="PANTHER" id="PTHR11533:SF174">
    <property type="entry name" value="PUROMYCIN-SENSITIVE AMINOPEPTIDASE-RELATED"/>
    <property type="match status" value="1"/>
</dbReference>
<evidence type="ECO:0000256" key="8">
    <source>
        <dbReference type="ARBA" id="ARBA00022723"/>
    </source>
</evidence>
<dbReference type="GO" id="GO:0043171">
    <property type="term" value="P:peptide catabolic process"/>
    <property type="evidence" value="ECO:0007669"/>
    <property type="project" value="TreeGrafter"/>
</dbReference>
<evidence type="ECO:0000313" key="15">
    <source>
        <dbReference type="Proteomes" id="UP000245962"/>
    </source>
</evidence>
<dbReference type="Proteomes" id="UP000245962">
    <property type="component" value="Unassembled WGS sequence"/>
</dbReference>
<dbReference type="PANTHER" id="PTHR11533">
    <property type="entry name" value="PROTEASE M1 ZINC METALLOPROTEASE"/>
    <property type="match status" value="1"/>
</dbReference>
<dbReference type="Gene3D" id="2.60.40.1730">
    <property type="entry name" value="tricorn interacting facor f3 domain"/>
    <property type="match status" value="1"/>
</dbReference>
<accession>A0A2U0HW66</accession>
<keyword evidence="15" id="KW-1185">Reference proteome</keyword>
<dbReference type="GO" id="GO:0070006">
    <property type="term" value="F:metalloaminopeptidase activity"/>
    <property type="evidence" value="ECO:0007669"/>
    <property type="project" value="TreeGrafter"/>
</dbReference>
<dbReference type="InterPro" id="IPR042097">
    <property type="entry name" value="Aminopeptidase_N-like_N_sf"/>
</dbReference>
<name>A0A2U0HW66_9FLAO</name>
<dbReference type="InterPro" id="IPR014782">
    <property type="entry name" value="Peptidase_M1_dom"/>
</dbReference>
<dbReference type="GO" id="GO:0016285">
    <property type="term" value="F:alanyl aminopeptidase activity"/>
    <property type="evidence" value="ECO:0007669"/>
    <property type="project" value="UniProtKB-EC"/>
</dbReference>
<dbReference type="Gene3D" id="1.25.10.10">
    <property type="entry name" value="Leucine-rich Repeat Variant"/>
    <property type="match status" value="1"/>
</dbReference>
<evidence type="ECO:0000259" key="13">
    <source>
        <dbReference type="Pfam" id="PF17900"/>
    </source>
</evidence>
<keyword evidence="10" id="KW-0862">Zinc</keyword>
<dbReference type="PRINTS" id="PR00756">
    <property type="entry name" value="ALADIPTASE"/>
</dbReference>
<dbReference type="InterPro" id="IPR050344">
    <property type="entry name" value="Peptidase_M1_aminopeptidases"/>
</dbReference>
<evidence type="ECO:0000256" key="2">
    <source>
        <dbReference type="ARBA" id="ARBA00001947"/>
    </source>
</evidence>
<dbReference type="Pfam" id="PF17900">
    <property type="entry name" value="Peptidase_M1_N"/>
    <property type="match status" value="1"/>
</dbReference>